<accession>Q83945</accession>
<dbReference type="PIR" id="S42094">
    <property type="entry name" value="S42094"/>
</dbReference>
<name>Q83945_OLV2I</name>
<organismHost>
    <name type="scientific">Olea</name>
    <dbReference type="NCBI Taxonomy" id="4145"/>
</organismHost>
<proteinExistence type="predicted"/>
<keyword evidence="2" id="KW-1185">Reference proteome</keyword>
<protein>
    <submittedName>
        <fullName evidence="1">Uncharacterized protein</fullName>
    </submittedName>
</protein>
<evidence type="ECO:0000313" key="2">
    <source>
        <dbReference type="Proteomes" id="UP000000412"/>
    </source>
</evidence>
<dbReference type="Proteomes" id="UP000000412">
    <property type="component" value="Genome"/>
</dbReference>
<evidence type="ECO:0000313" key="1">
    <source>
        <dbReference type="EMBL" id="CAA54381.1"/>
    </source>
</evidence>
<gene>
    <name evidence="1" type="primary">orf1</name>
</gene>
<dbReference type="EMBL" id="X77115">
    <property type="protein sequence ID" value="CAA54381.1"/>
    <property type="molecule type" value="Genomic_RNA"/>
</dbReference>
<sequence>MSSGDETVPKLKQSKLSLDRHKASWSYSVPWQRGRRFRVQTSHVGAESQYPLLVATSSLLLSGA</sequence>
<reference evidence="1" key="1">
    <citation type="journal article" date="1995" name="J. Gen. Virol.">
        <title>The nucleotide sequence of RNA3 and RNA4 of olive latent virus 2.</title>
        <authorList>
            <person name="Grieco F."/>
            <person name="Martelli G.P."/>
            <person name="Savino V."/>
        </authorList>
    </citation>
    <scope>NUCLEOTIDE SEQUENCE [LARGE SCALE GENOMIC DNA]</scope>
</reference>
<organism evidence="1">
    <name type="scientific">Olive latent virus 2 (isolate Italy)</name>
    <name type="common">OLV-2</name>
    <dbReference type="NCBI Taxonomy" id="650489"/>
    <lineage>
        <taxon>Viruses</taxon>
        <taxon>Riboviria</taxon>
        <taxon>Orthornavirae</taxon>
        <taxon>Kitrinoviricota</taxon>
        <taxon>Alsuviricetes</taxon>
        <taxon>Martellivirales</taxon>
        <taxon>Bromoviridae</taxon>
        <taxon>Oleavirus</taxon>
        <taxon>Oleavirus OLV2</taxon>
        <taxon>Olive latent virus 2</taxon>
    </lineage>
</organism>